<dbReference type="SUPFAM" id="SSF52172">
    <property type="entry name" value="CheY-like"/>
    <property type="match status" value="1"/>
</dbReference>
<accession>A0A0F6W117</accession>
<evidence type="ECO:0000256" key="2">
    <source>
        <dbReference type="PROSITE-ProRule" id="PRU00169"/>
    </source>
</evidence>
<protein>
    <submittedName>
        <fullName evidence="4">Response regulator</fullName>
    </submittedName>
</protein>
<dbReference type="OrthoDB" id="5516857at2"/>
<evidence type="ECO:0000256" key="1">
    <source>
        <dbReference type="ARBA" id="ARBA00022553"/>
    </source>
</evidence>
<evidence type="ECO:0000313" key="4">
    <source>
        <dbReference type="EMBL" id="AKF04756.1"/>
    </source>
</evidence>
<evidence type="ECO:0000313" key="5">
    <source>
        <dbReference type="Proteomes" id="UP000034883"/>
    </source>
</evidence>
<keyword evidence="5" id="KW-1185">Reference proteome</keyword>
<sequence>MSSRTPSADVLVIDDSDIARESMKRALAGAGLRVVDLPSPIGATSAILRTQPRLVVIDINMPSMRGDKLASLFRKTEKLGDLKIVLVSGNDTTQLEVLARDAQADAVVAKSAGTDALVKIVKQLLAEPR</sequence>
<dbReference type="GO" id="GO:0000160">
    <property type="term" value="P:phosphorelay signal transduction system"/>
    <property type="evidence" value="ECO:0007669"/>
    <property type="project" value="InterPro"/>
</dbReference>
<dbReference type="EMBL" id="CP011125">
    <property type="protein sequence ID" value="AKF04756.1"/>
    <property type="molecule type" value="Genomic_DNA"/>
</dbReference>
<feature type="modified residue" description="4-aspartylphosphate" evidence="2">
    <location>
        <position position="58"/>
    </location>
</feature>
<dbReference type="InterPro" id="IPR001789">
    <property type="entry name" value="Sig_transdc_resp-reg_receiver"/>
</dbReference>
<feature type="domain" description="Response regulatory" evidence="3">
    <location>
        <begin position="9"/>
        <end position="125"/>
    </location>
</feature>
<dbReference type="InterPro" id="IPR011006">
    <property type="entry name" value="CheY-like_superfamily"/>
</dbReference>
<dbReference type="InterPro" id="IPR050595">
    <property type="entry name" value="Bact_response_regulator"/>
</dbReference>
<dbReference type="PANTHER" id="PTHR44591:SF23">
    <property type="entry name" value="CHEY SUBFAMILY"/>
    <property type="match status" value="1"/>
</dbReference>
<name>A0A0F6W117_9BACT</name>
<gene>
    <name evidence="4" type="ORF">DB32_001905</name>
</gene>
<dbReference type="RefSeq" id="WP_075097488.1">
    <property type="nucleotide sequence ID" value="NZ_CP011125.1"/>
</dbReference>
<dbReference type="SMART" id="SM00448">
    <property type="entry name" value="REC"/>
    <property type="match status" value="1"/>
</dbReference>
<dbReference type="Gene3D" id="3.40.50.2300">
    <property type="match status" value="1"/>
</dbReference>
<dbReference type="PANTHER" id="PTHR44591">
    <property type="entry name" value="STRESS RESPONSE REGULATOR PROTEIN 1"/>
    <property type="match status" value="1"/>
</dbReference>
<proteinExistence type="predicted"/>
<dbReference type="KEGG" id="samy:DB32_001905"/>
<dbReference type="PROSITE" id="PS50110">
    <property type="entry name" value="RESPONSE_REGULATORY"/>
    <property type="match status" value="1"/>
</dbReference>
<dbReference type="Pfam" id="PF00072">
    <property type="entry name" value="Response_reg"/>
    <property type="match status" value="1"/>
</dbReference>
<dbReference type="AlphaFoldDB" id="A0A0F6W117"/>
<evidence type="ECO:0000259" key="3">
    <source>
        <dbReference type="PROSITE" id="PS50110"/>
    </source>
</evidence>
<keyword evidence="1 2" id="KW-0597">Phosphoprotein</keyword>
<dbReference type="Proteomes" id="UP000034883">
    <property type="component" value="Chromosome"/>
</dbReference>
<reference evidence="4 5" key="1">
    <citation type="submission" date="2015-03" db="EMBL/GenBank/DDBJ databases">
        <title>Genome assembly of Sandaracinus amylolyticus DSM 53668.</title>
        <authorList>
            <person name="Sharma G."/>
            <person name="Subramanian S."/>
        </authorList>
    </citation>
    <scope>NUCLEOTIDE SEQUENCE [LARGE SCALE GENOMIC DNA]</scope>
    <source>
        <strain evidence="4 5">DSM 53668</strain>
    </source>
</reference>
<dbReference type="STRING" id="927083.DB32_001905"/>
<organism evidence="4 5">
    <name type="scientific">Sandaracinus amylolyticus</name>
    <dbReference type="NCBI Taxonomy" id="927083"/>
    <lineage>
        <taxon>Bacteria</taxon>
        <taxon>Pseudomonadati</taxon>
        <taxon>Myxococcota</taxon>
        <taxon>Polyangia</taxon>
        <taxon>Polyangiales</taxon>
        <taxon>Sandaracinaceae</taxon>
        <taxon>Sandaracinus</taxon>
    </lineage>
</organism>